<evidence type="ECO:0000313" key="7">
    <source>
        <dbReference type="Proteomes" id="UP000178082"/>
    </source>
</evidence>
<accession>A0A1F7SIU2</accession>
<dbReference type="GO" id="GO:0005524">
    <property type="term" value="F:ATP binding"/>
    <property type="evidence" value="ECO:0007669"/>
    <property type="project" value="UniProtKB-KW"/>
</dbReference>
<dbReference type="EMBL" id="MGDI01000027">
    <property type="protein sequence ID" value="OGL53148.1"/>
    <property type="molecule type" value="Genomic_DNA"/>
</dbReference>
<evidence type="ECO:0000313" key="6">
    <source>
        <dbReference type="EMBL" id="OGL53148.1"/>
    </source>
</evidence>
<evidence type="ECO:0000256" key="3">
    <source>
        <dbReference type="ARBA" id="ARBA00022741"/>
    </source>
</evidence>
<dbReference type="InterPro" id="IPR050763">
    <property type="entry name" value="ABC_transporter_ATP-binding"/>
</dbReference>
<keyword evidence="2" id="KW-0813">Transport</keyword>
<name>A0A1F7SIU2_9BACT</name>
<dbReference type="PROSITE" id="PS50893">
    <property type="entry name" value="ABC_TRANSPORTER_2"/>
    <property type="match status" value="1"/>
</dbReference>
<sequence length="337" mass="38007">MKYAVEVIDLVKNYQPLKKYKDYFISPFKKNIVPALKGVNLKIEGGEFFGLLGPNGAGKTTLIKILATLILPTSGKALVAGYDVKENERLVRKSIGYVVSEERSSFWRLTGRQNLEFFASLNNLNGIEAKKRIEELLEITELKNDADKYFKDYSTGMKQKLGIARGMLTDPQILFLDEPTKSLDPSTARHLRNFIKKDIVEKQGKTVFFATHNLVEAESLCDRIAIIDKGVIKACGSLSEIRRLLIGKKKFIIKFEKIEERVVEKLKNIKSITDIKIPASSSQDENACEIEVDGEGEEISEIIKELSLLDIKLLSFFPVIPSLEEIFSQVTEKGEKI</sequence>
<dbReference type="AlphaFoldDB" id="A0A1F7SIU2"/>
<dbReference type="InterPro" id="IPR027417">
    <property type="entry name" value="P-loop_NTPase"/>
</dbReference>
<evidence type="ECO:0000256" key="1">
    <source>
        <dbReference type="ARBA" id="ARBA00005417"/>
    </source>
</evidence>
<keyword evidence="3" id="KW-0547">Nucleotide-binding</keyword>
<dbReference type="Proteomes" id="UP000178082">
    <property type="component" value="Unassembled WGS sequence"/>
</dbReference>
<keyword evidence="4" id="KW-0067">ATP-binding</keyword>
<dbReference type="GO" id="GO:0016887">
    <property type="term" value="F:ATP hydrolysis activity"/>
    <property type="evidence" value="ECO:0007669"/>
    <property type="project" value="InterPro"/>
</dbReference>
<gene>
    <name evidence="6" type="ORF">A3G31_12535</name>
</gene>
<organism evidence="6 7">
    <name type="scientific">Candidatus Schekmanbacteria bacterium RIFCSPLOWO2_12_FULL_38_15</name>
    <dbReference type="NCBI Taxonomy" id="1817883"/>
    <lineage>
        <taxon>Bacteria</taxon>
        <taxon>Candidatus Schekmaniibacteriota</taxon>
    </lineage>
</organism>
<dbReference type="InterPro" id="IPR025302">
    <property type="entry name" value="DrrA1/2-like_C"/>
</dbReference>
<evidence type="ECO:0000256" key="2">
    <source>
        <dbReference type="ARBA" id="ARBA00022448"/>
    </source>
</evidence>
<dbReference type="STRING" id="1817883.A3G31_12535"/>
<dbReference type="Pfam" id="PF00005">
    <property type="entry name" value="ABC_tran"/>
    <property type="match status" value="1"/>
</dbReference>
<dbReference type="InterPro" id="IPR003593">
    <property type="entry name" value="AAA+_ATPase"/>
</dbReference>
<dbReference type="InterPro" id="IPR003439">
    <property type="entry name" value="ABC_transporter-like_ATP-bd"/>
</dbReference>
<dbReference type="Pfam" id="PF13732">
    <property type="entry name" value="DrrA1-3_C"/>
    <property type="match status" value="1"/>
</dbReference>
<comment type="similarity">
    <text evidence="1">Belongs to the ABC transporter superfamily.</text>
</comment>
<proteinExistence type="inferred from homology"/>
<dbReference type="SUPFAM" id="SSF52540">
    <property type="entry name" value="P-loop containing nucleoside triphosphate hydrolases"/>
    <property type="match status" value="1"/>
</dbReference>
<feature type="domain" description="ABC transporter" evidence="5">
    <location>
        <begin position="5"/>
        <end position="254"/>
    </location>
</feature>
<evidence type="ECO:0000259" key="5">
    <source>
        <dbReference type="PROSITE" id="PS50893"/>
    </source>
</evidence>
<dbReference type="Gene3D" id="3.40.50.300">
    <property type="entry name" value="P-loop containing nucleotide triphosphate hydrolases"/>
    <property type="match status" value="1"/>
</dbReference>
<dbReference type="SMART" id="SM00382">
    <property type="entry name" value="AAA"/>
    <property type="match status" value="1"/>
</dbReference>
<reference evidence="6 7" key="1">
    <citation type="journal article" date="2016" name="Nat. Commun.">
        <title>Thousands of microbial genomes shed light on interconnected biogeochemical processes in an aquifer system.</title>
        <authorList>
            <person name="Anantharaman K."/>
            <person name="Brown C.T."/>
            <person name="Hug L.A."/>
            <person name="Sharon I."/>
            <person name="Castelle C.J."/>
            <person name="Probst A.J."/>
            <person name="Thomas B.C."/>
            <person name="Singh A."/>
            <person name="Wilkins M.J."/>
            <person name="Karaoz U."/>
            <person name="Brodie E.L."/>
            <person name="Williams K.H."/>
            <person name="Hubbard S.S."/>
            <person name="Banfield J.F."/>
        </authorList>
    </citation>
    <scope>NUCLEOTIDE SEQUENCE [LARGE SCALE GENOMIC DNA]</scope>
</reference>
<comment type="caution">
    <text evidence="6">The sequence shown here is derived from an EMBL/GenBank/DDBJ whole genome shotgun (WGS) entry which is preliminary data.</text>
</comment>
<dbReference type="PANTHER" id="PTHR42711:SF5">
    <property type="entry name" value="ABC TRANSPORTER ATP-BINDING PROTEIN NATA"/>
    <property type="match status" value="1"/>
</dbReference>
<evidence type="ECO:0000256" key="4">
    <source>
        <dbReference type="ARBA" id="ARBA00022840"/>
    </source>
</evidence>
<protein>
    <recommendedName>
        <fullName evidence="5">ABC transporter domain-containing protein</fullName>
    </recommendedName>
</protein>
<dbReference type="PANTHER" id="PTHR42711">
    <property type="entry name" value="ABC TRANSPORTER ATP-BINDING PROTEIN"/>
    <property type="match status" value="1"/>
</dbReference>